<dbReference type="Proteomes" id="UP001235760">
    <property type="component" value="Unassembled WGS sequence"/>
</dbReference>
<protein>
    <submittedName>
        <fullName evidence="4">ABC transporter substrate-binding protein</fullName>
    </submittedName>
</protein>
<comment type="subcellular location">
    <subcellularLocation>
        <location evidence="1">Periplasm</location>
    </subcellularLocation>
</comment>
<proteinExistence type="inferred from homology"/>
<dbReference type="EMBL" id="JAUZEE010000016">
    <property type="protein sequence ID" value="MDP4302826.1"/>
    <property type="molecule type" value="Genomic_DNA"/>
</dbReference>
<dbReference type="Pfam" id="PF13379">
    <property type="entry name" value="NMT1_2"/>
    <property type="match status" value="1"/>
</dbReference>
<reference evidence="4 5" key="1">
    <citation type="submission" date="2023-08" db="EMBL/GenBank/DDBJ databases">
        <authorList>
            <person name="Roldan D.M."/>
            <person name="Menes R.J."/>
        </authorList>
    </citation>
    <scope>NUCLEOTIDE SEQUENCE [LARGE SCALE GENOMIC DNA]</scope>
    <source>
        <strain evidence="4 5">CCM 2812</strain>
    </source>
</reference>
<evidence type="ECO:0000313" key="4">
    <source>
        <dbReference type="EMBL" id="MDP4302826.1"/>
    </source>
</evidence>
<gene>
    <name evidence="4" type="ORF">Q8X39_19480</name>
</gene>
<evidence type="ECO:0000256" key="3">
    <source>
        <dbReference type="ARBA" id="ARBA00022729"/>
    </source>
</evidence>
<keyword evidence="5" id="KW-1185">Reference proteome</keyword>
<organism evidence="4 5">
    <name type="scientific">Leptothrix discophora</name>
    <dbReference type="NCBI Taxonomy" id="89"/>
    <lineage>
        <taxon>Bacteria</taxon>
        <taxon>Pseudomonadati</taxon>
        <taxon>Pseudomonadota</taxon>
        <taxon>Betaproteobacteria</taxon>
        <taxon>Burkholderiales</taxon>
        <taxon>Sphaerotilaceae</taxon>
        <taxon>Leptothrix</taxon>
    </lineage>
</organism>
<comment type="caution">
    <text evidence="4">The sequence shown here is derived from an EMBL/GenBank/DDBJ whole genome shotgun (WGS) entry which is preliminary data.</text>
</comment>
<dbReference type="PROSITE" id="PS51318">
    <property type="entry name" value="TAT"/>
    <property type="match status" value="1"/>
</dbReference>
<dbReference type="PANTHER" id="PTHR30024">
    <property type="entry name" value="ALIPHATIC SULFONATES-BINDING PROTEIN-RELATED"/>
    <property type="match status" value="1"/>
</dbReference>
<sequence>MTFFPPTLVPMSGLSRRQLLGGLLGLGAGGSLTACSEPQPPLRLGSIVFPTYEYAFLARELGWLDEREVRLIELPANTFSLRALAAGQIDACQLTLDEVLTARVAGIDLAVVMVLDISAGADAIYAREPLALSRLKGKRIAVESGASGALMLEGLLNAAGLKASDIQTVPITLDRSAEVFASGEADVVVSAQPWASRIEAGGGVRLFDSRAIPNLIVDVLAVRREKLASQPDALRHVVAGILRARQHQVAQPEDASRRMSLRLQVAPAQVPEVFMGLRIPGLAENRQLLARGGTMQQSATQLLRLMHEQGLLRRLGNLPPSLPDDLFDDRYLPSTLGMAP</sequence>
<evidence type="ECO:0000256" key="2">
    <source>
        <dbReference type="ARBA" id="ARBA00010742"/>
    </source>
</evidence>
<comment type="similarity">
    <text evidence="2">Belongs to the bacterial solute-binding protein SsuA/TauA family.</text>
</comment>
<dbReference type="InterPro" id="IPR006311">
    <property type="entry name" value="TAT_signal"/>
</dbReference>
<evidence type="ECO:0000256" key="1">
    <source>
        <dbReference type="ARBA" id="ARBA00004418"/>
    </source>
</evidence>
<keyword evidence="3" id="KW-0732">Signal</keyword>
<dbReference type="SUPFAM" id="SSF53850">
    <property type="entry name" value="Periplasmic binding protein-like II"/>
    <property type="match status" value="1"/>
</dbReference>
<name>A0ABT9G8M2_LEPDI</name>
<accession>A0ABT9G8M2</accession>
<evidence type="ECO:0000313" key="5">
    <source>
        <dbReference type="Proteomes" id="UP001235760"/>
    </source>
</evidence>
<dbReference type="Gene3D" id="3.40.190.10">
    <property type="entry name" value="Periplasmic binding protein-like II"/>
    <property type="match status" value="2"/>
</dbReference>
<dbReference type="PANTHER" id="PTHR30024:SF47">
    <property type="entry name" value="TAURINE-BINDING PERIPLASMIC PROTEIN"/>
    <property type="match status" value="1"/>
</dbReference>